<keyword evidence="3" id="KW-1185">Reference proteome</keyword>
<comment type="caution">
    <text evidence="2">The sequence shown here is derived from an EMBL/GenBank/DDBJ whole genome shotgun (WGS) entry which is preliminary data.</text>
</comment>
<organism evidence="2 3">
    <name type="scientific">Sphingomonas oleivorans</name>
    <dbReference type="NCBI Taxonomy" id="1735121"/>
    <lineage>
        <taxon>Bacteria</taxon>
        <taxon>Pseudomonadati</taxon>
        <taxon>Pseudomonadota</taxon>
        <taxon>Alphaproteobacteria</taxon>
        <taxon>Sphingomonadales</taxon>
        <taxon>Sphingomonadaceae</taxon>
        <taxon>Sphingomonas</taxon>
    </lineage>
</organism>
<dbReference type="RefSeq" id="WP_107968135.1">
    <property type="nucleotide sequence ID" value="NZ_NWBU01000010.1"/>
</dbReference>
<protein>
    <submittedName>
        <fullName evidence="2">Uncharacterized protein</fullName>
    </submittedName>
</protein>
<evidence type="ECO:0000313" key="2">
    <source>
        <dbReference type="EMBL" id="PTQ09781.1"/>
    </source>
</evidence>
<evidence type="ECO:0000313" key="3">
    <source>
        <dbReference type="Proteomes" id="UP000244162"/>
    </source>
</evidence>
<dbReference type="EMBL" id="NWBU01000010">
    <property type="protein sequence ID" value="PTQ09781.1"/>
    <property type="molecule type" value="Genomic_DNA"/>
</dbReference>
<sequence>MALAALIAAYEPAEDGETLRATAPLAGATVVEHQARRAVRAGARHLILLVERLPAGLALALDRLRRDGIAIEFAPTIADAADRVHPDERLLLIADGCMADQAALDRVAAAQVPALLTVADGSGRDAYERIDGRVRWGGVALLDGTRLRDTAAMLGEWDPLSTLLRRAVQEGAARVAAQEEGAEGLPIFAHGSAGVGAIEKRLLSGTRGLARDWPGRFLFPWIEDPALGPIFRRLLDPFWLAAAAALLALIAVPVAVHSGGLALTLLLLSGPVASIAGRLALIRAAAVRHGERLEQLRRIAAALALMASTSAVAAAGGWGWWLVTAAILAGMAALTVERRIAARLTEWPGSPWFASTDGLIWAFLPFALLGQWGMGLAALAFYALASFAYVQWRLARHVRLAG</sequence>
<dbReference type="OrthoDB" id="8477220at2"/>
<feature type="transmembrane region" description="Helical" evidence="1">
    <location>
        <begin position="262"/>
        <end position="281"/>
    </location>
</feature>
<keyword evidence="1" id="KW-1133">Transmembrane helix</keyword>
<dbReference type="Proteomes" id="UP000244162">
    <property type="component" value="Unassembled WGS sequence"/>
</dbReference>
<reference evidence="2 3" key="1">
    <citation type="submission" date="2017-09" db="EMBL/GenBank/DDBJ databases">
        <title>Sphingomonas panjinensis sp.nov., isolated from oil-contaminated soil.</title>
        <authorList>
            <person name="Wang L."/>
            <person name="Chen L."/>
        </authorList>
    </citation>
    <scope>NUCLEOTIDE SEQUENCE [LARGE SCALE GENOMIC DNA]</scope>
    <source>
        <strain evidence="2 3">FW-11</strain>
    </source>
</reference>
<name>A0A2T5FVI5_9SPHN</name>
<feature type="transmembrane region" description="Helical" evidence="1">
    <location>
        <begin position="359"/>
        <end position="390"/>
    </location>
</feature>
<feature type="transmembrane region" description="Helical" evidence="1">
    <location>
        <begin position="238"/>
        <end position="256"/>
    </location>
</feature>
<accession>A0A2T5FVI5</accession>
<feature type="transmembrane region" description="Helical" evidence="1">
    <location>
        <begin position="302"/>
        <end position="321"/>
    </location>
</feature>
<keyword evidence="1" id="KW-0812">Transmembrane</keyword>
<evidence type="ECO:0000256" key="1">
    <source>
        <dbReference type="SAM" id="Phobius"/>
    </source>
</evidence>
<proteinExistence type="predicted"/>
<dbReference type="AlphaFoldDB" id="A0A2T5FVI5"/>
<gene>
    <name evidence="2" type="ORF">CLG96_11400</name>
</gene>
<keyword evidence="1" id="KW-0472">Membrane</keyword>